<evidence type="ECO:0000256" key="1">
    <source>
        <dbReference type="ARBA" id="ARBA00002210"/>
    </source>
</evidence>
<dbReference type="Proteomes" id="UP000001646">
    <property type="component" value="Chromosome 1"/>
</dbReference>
<reference evidence="6 7" key="1">
    <citation type="submission" date="2009-12" db="EMBL/GenBank/DDBJ databases">
        <title>The Genome Sequence of Anolis carolinensis (Green Anole Lizard).</title>
        <authorList>
            <consortium name="The Genome Sequencing Platform"/>
            <person name="Di Palma F."/>
            <person name="Alfoldi J."/>
            <person name="Heiman D."/>
            <person name="Young S."/>
            <person name="Grabherr M."/>
            <person name="Johnson J."/>
            <person name="Lander E.S."/>
            <person name="Lindblad-Toh K."/>
        </authorList>
    </citation>
    <scope>NUCLEOTIDE SEQUENCE [LARGE SCALE GENOMIC DNA]</scope>
    <source>
        <strain evidence="6 7">JBL SC #1</strain>
    </source>
</reference>
<organism evidence="6 7">
    <name type="scientific">Anolis carolinensis</name>
    <name type="common">Green anole</name>
    <name type="synonym">American chameleon</name>
    <dbReference type="NCBI Taxonomy" id="28377"/>
    <lineage>
        <taxon>Eukaryota</taxon>
        <taxon>Metazoa</taxon>
        <taxon>Chordata</taxon>
        <taxon>Craniata</taxon>
        <taxon>Vertebrata</taxon>
        <taxon>Euteleostomi</taxon>
        <taxon>Lepidosauria</taxon>
        <taxon>Squamata</taxon>
        <taxon>Bifurcata</taxon>
        <taxon>Unidentata</taxon>
        <taxon>Episquamata</taxon>
        <taxon>Toxicofera</taxon>
        <taxon>Iguania</taxon>
        <taxon>Dactyloidae</taxon>
        <taxon>Anolis</taxon>
    </lineage>
</organism>
<evidence type="ECO:0000256" key="4">
    <source>
        <dbReference type="ARBA" id="ARBA00022552"/>
    </source>
</evidence>
<sequence>MAAPSAEPRGLFGQGVEALLNSWPVLQIAVENGFGGAYSQEKAEWMVGAVEQYFQSNADLEPDEVEDFLAELMNNEFDTMVEDGSLTQVSQQLCLFFRQCQHGDGAAVREAIVRLAQKKQEAKVVAAKSQPADQSSSEEEEEDGQEAEAEKPFFLCPKAKDVRAPALFQTKHISHSMYVCVVHSCVHLWVGRFVRRTKPSFPALRQALAPR</sequence>
<evidence type="ECO:0000313" key="7">
    <source>
        <dbReference type="Proteomes" id="UP000001646"/>
    </source>
</evidence>
<dbReference type="GO" id="GO:0000462">
    <property type="term" value="P:maturation of SSU-rRNA from tricistronic rRNA transcript (SSU-rRNA, 5.8S rRNA, LSU-rRNA)"/>
    <property type="evidence" value="ECO:0000318"/>
    <property type="project" value="GO_Central"/>
</dbReference>
<reference evidence="6" key="3">
    <citation type="submission" date="2025-09" db="UniProtKB">
        <authorList>
            <consortium name="Ensembl"/>
        </authorList>
    </citation>
    <scope>IDENTIFICATION</scope>
</reference>
<feature type="region of interest" description="Disordered" evidence="5">
    <location>
        <begin position="126"/>
        <end position="149"/>
    </location>
</feature>
<accession>G1KM23</accession>
<dbReference type="Ensembl" id="ENSACAT00000012273.4">
    <property type="protein sequence ID" value="ENSACAP00000012028.3"/>
    <property type="gene ID" value="ENSACAG00000012270.4"/>
</dbReference>
<comment type="similarity">
    <text evidence="2">Belongs to the TSR2 family.</text>
</comment>
<dbReference type="PANTHER" id="PTHR21250">
    <property type="entry name" value="PRE-RRNA-PROCESSING PROTEIN TSR2 HOMOLOG"/>
    <property type="match status" value="1"/>
</dbReference>
<feature type="compositionally biased region" description="Low complexity" evidence="5">
    <location>
        <begin position="126"/>
        <end position="135"/>
    </location>
</feature>
<dbReference type="STRING" id="28377.ENSACAP00000012028"/>
<dbReference type="GO" id="GO:0005634">
    <property type="term" value="C:nucleus"/>
    <property type="evidence" value="ECO:0000318"/>
    <property type="project" value="GO_Central"/>
</dbReference>
<evidence type="ECO:0000256" key="3">
    <source>
        <dbReference type="ARBA" id="ARBA00017551"/>
    </source>
</evidence>
<dbReference type="HOGENOM" id="CLU_074896_2_2_1"/>
<evidence type="ECO:0000313" key="6">
    <source>
        <dbReference type="Ensembl" id="ENSACAP00000012028.3"/>
    </source>
</evidence>
<feature type="compositionally biased region" description="Acidic residues" evidence="5">
    <location>
        <begin position="136"/>
        <end position="147"/>
    </location>
</feature>
<evidence type="ECO:0000256" key="5">
    <source>
        <dbReference type="SAM" id="MobiDB-lite"/>
    </source>
</evidence>
<proteinExistence type="inferred from homology"/>
<dbReference type="Bgee" id="ENSACAG00000012270">
    <property type="expression patterns" value="Expressed in dewlap and 13 other cell types or tissues"/>
</dbReference>
<protein>
    <recommendedName>
        <fullName evidence="3">Pre-rRNA-processing protein TSR2 homolog</fullName>
    </recommendedName>
</protein>
<dbReference type="AlphaFoldDB" id="G1KM23"/>
<gene>
    <name evidence="6" type="primary">TSR2</name>
</gene>
<keyword evidence="7" id="KW-1185">Reference proteome</keyword>
<reference evidence="6" key="2">
    <citation type="submission" date="2025-08" db="UniProtKB">
        <authorList>
            <consortium name="Ensembl"/>
        </authorList>
    </citation>
    <scope>IDENTIFICATION</scope>
</reference>
<dbReference type="InterPro" id="IPR019398">
    <property type="entry name" value="Pre-rRNA_process_TSR2"/>
</dbReference>
<dbReference type="eggNOG" id="KOG4032">
    <property type="taxonomic scope" value="Eukaryota"/>
</dbReference>
<dbReference type="InParanoid" id="G1KM23"/>
<dbReference type="Pfam" id="PF10273">
    <property type="entry name" value="WGG"/>
    <property type="match status" value="1"/>
</dbReference>
<name>G1KM23_ANOCA</name>
<keyword evidence="4" id="KW-0698">rRNA processing</keyword>
<evidence type="ECO:0000256" key="2">
    <source>
        <dbReference type="ARBA" id="ARBA00006524"/>
    </source>
</evidence>
<comment type="function">
    <text evidence="1">May be involved in 20S pre-rRNA processing.</text>
</comment>
<dbReference type="GeneTree" id="ENSGT00390000012692"/>